<dbReference type="Proteomes" id="UP000001402">
    <property type="component" value="Chromosome"/>
</dbReference>
<dbReference type="eggNOG" id="ENOG50339BS">
    <property type="taxonomic scope" value="Bacteria"/>
</dbReference>
<proteinExistence type="predicted"/>
<dbReference type="HOGENOM" id="CLU_1011476_0_0_5"/>
<gene>
    <name evidence="2" type="ordered locus">Rpdx1_2526</name>
</gene>
<dbReference type="STRING" id="652103.Rpdx1_2526"/>
<dbReference type="AlphaFoldDB" id="E6VFM5"/>
<sequence>MPKLEEVTKSDALTVATFKTHSVKNEAASAKAGRPIYDDMEVCELRYPGNRETVGVFPAHEAFGWREDPQSGEREQLTYALAYPDQYHKFKLGEAQVQSGTPLAELPFLTQGKRLELKALNIHTAEALAALDGKPLKMLGQGGRDLKDQAQVYLDNAAGSADVVALAEQNAALKREIEALKRGLAPAETDGDDEVEDRDAGGESGDETSPFAAMDDIDIANWLEQATGKRPPANIKRATLIKRADEANATLAKDSEAA</sequence>
<reference evidence="2" key="1">
    <citation type="submission" date="2010-12" db="EMBL/GenBank/DDBJ databases">
        <title>Complete sequence of Rhodopseudomonas palustris DX-1.</title>
        <authorList>
            <consortium name="US DOE Joint Genome Institute"/>
            <person name="Lucas S."/>
            <person name="Copeland A."/>
            <person name="Lapidus A."/>
            <person name="Cheng J.-F."/>
            <person name="Goodwin L."/>
            <person name="Pitluck S."/>
            <person name="Misra M."/>
            <person name="Chertkov O."/>
            <person name="Detter J.C."/>
            <person name="Han C."/>
            <person name="Tapia R."/>
            <person name="Land M."/>
            <person name="Hauser L."/>
            <person name="Kyrpides N."/>
            <person name="Ivanova N."/>
            <person name="Ovchinnikova G."/>
            <person name="Logan B."/>
            <person name="Oda Y."/>
            <person name="Harwood C."/>
            <person name="Woyke T."/>
        </authorList>
    </citation>
    <scope>NUCLEOTIDE SEQUENCE [LARGE SCALE GENOMIC DNA]</scope>
    <source>
        <strain evidence="2">DX-1</strain>
    </source>
</reference>
<evidence type="ECO:0000313" key="3">
    <source>
        <dbReference type="Proteomes" id="UP000001402"/>
    </source>
</evidence>
<protein>
    <submittedName>
        <fullName evidence="2">Uncharacterized protein</fullName>
    </submittedName>
</protein>
<evidence type="ECO:0000256" key="1">
    <source>
        <dbReference type="SAM" id="MobiDB-lite"/>
    </source>
</evidence>
<dbReference type="BioCyc" id="RPAL652103:RPDX1_RS12430-MONOMER"/>
<feature type="region of interest" description="Disordered" evidence="1">
    <location>
        <begin position="184"/>
        <end position="216"/>
    </location>
</feature>
<accession>E6VFM5</accession>
<dbReference type="OrthoDB" id="7223978at2"/>
<organism evidence="2 3">
    <name type="scientific">Rhodopseudomonas palustris (strain DX-1)</name>
    <dbReference type="NCBI Taxonomy" id="652103"/>
    <lineage>
        <taxon>Bacteria</taxon>
        <taxon>Pseudomonadati</taxon>
        <taxon>Pseudomonadota</taxon>
        <taxon>Alphaproteobacteria</taxon>
        <taxon>Hyphomicrobiales</taxon>
        <taxon>Nitrobacteraceae</taxon>
        <taxon>Rhodopseudomonas</taxon>
    </lineage>
</organism>
<name>E6VFM5_RHOPX</name>
<evidence type="ECO:0000313" key="2">
    <source>
        <dbReference type="EMBL" id="ADU44117.1"/>
    </source>
</evidence>
<dbReference type="KEGG" id="rpx:Rpdx1_2526"/>
<dbReference type="EMBL" id="CP002418">
    <property type="protein sequence ID" value="ADU44117.1"/>
    <property type="molecule type" value="Genomic_DNA"/>
</dbReference>